<feature type="non-terminal residue" evidence="1">
    <location>
        <position position="68"/>
    </location>
</feature>
<proteinExistence type="predicted"/>
<gene>
    <name evidence="1" type="ORF">RPERSI_LOCUS32334</name>
</gene>
<reference evidence="1" key="1">
    <citation type="submission" date="2021-06" db="EMBL/GenBank/DDBJ databases">
        <authorList>
            <person name="Kallberg Y."/>
            <person name="Tangrot J."/>
            <person name="Rosling A."/>
        </authorList>
    </citation>
    <scope>NUCLEOTIDE SEQUENCE</scope>
    <source>
        <strain evidence="1">MA461A</strain>
    </source>
</reference>
<keyword evidence="2" id="KW-1185">Reference proteome</keyword>
<evidence type="ECO:0000313" key="2">
    <source>
        <dbReference type="Proteomes" id="UP000789920"/>
    </source>
</evidence>
<organism evidence="1 2">
    <name type="scientific">Racocetra persica</name>
    <dbReference type="NCBI Taxonomy" id="160502"/>
    <lineage>
        <taxon>Eukaryota</taxon>
        <taxon>Fungi</taxon>
        <taxon>Fungi incertae sedis</taxon>
        <taxon>Mucoromycota</taxon>
        <taxon>Glomeromycotina</taxon>
        <taxon>Glomeromycetes</taxon>
        <taxon>Diversisporales</taxon>
        <taxon>Gigasporaceae</taxon>
        <taxon>Racocetra</taxon>
    </lineage>
</organism>
<accession>A0ACA9SKE7</accession>
<dbReference type="Proteomes" id="UP000789920">
    <property type="component" value="Unassembled WGS sequence"/>
</dbReference>
<sequence length="68" mass="7647">TPIITSSLVSSSQIIMSWSKYLSPLSISKLRYLHFPFTLITGSPFSFCDWILVNHPMNTPDDPLTTDS</sequence>
<evidence type="ECO:0000313" key="1">
    <source>
        <dbReference type="EMBL" id="CAG8842470.1"/>
    </source>
</evidence>
<comment type="caution">
    <text evidence="1">The sequence shown here is derived from an EMBL/GenBank/DDBJ whole genome shotgun (WGS) entry which is preliminary data.</text>
</comment>
<protein>
    <submittedName>
        <fullName evidence="1">10479_t:CDS:1</fullName>
    </submittedName>
</protein>
<feature type="non-terminal residue" evidence="1">
    <location>
        <position position="1"/>
    </location>
</feature>
<dbReference type="EMBL" id="CAJVQC010134330">
    <property type="protein sequence ID" value="CAG8842470.1"/>
    <property type="molecule type" value="Genomic_DNA"/>
</dbReference>
<name>A0ACA9SKE7_9GLOM</name>